<keyword evidence="3 9" id="KW-0645">Protease</keyword>
<reference evidence="15 16" key="1">
    <citation type="submission" date="2014-07" db="EMBL/GenBank/DDBJ databases">
        <authorList>
            <person name="Pisani N.G."/>
            <person name="Newman J.D."/>
        </authorList>
    </citation>
    <scope>NUCLEOTIDE SEQUENCE [LARGE SCALE GENOMIC DNA]</scope>
    <source>
        <strain evidence="15 16">LMG 24720</strain>
    </source>
</reference>
<dbReference type="Gene3D" id="3.40.50.300">
    <property type="entry name" value="P-loop containing nucleotide triphosphate hydrolases"/>
    <property type="match status" value="1"/>
</dbReference>
<dbReference type="Pfam" id="PF22667">
    <property type="entry name" value="Lon_lid"/>
    <property type="match status" value="1"/>
</dbReference>
<dbReference type="PANTHER" id="PTHR10046">
    <property type="entry name" value="ATP DEPENDENT LON PROTEASE FAMILY MEMBER"/>
    <property type="match status" value="1"/>
</dbReference>
<evidence type="ECO:0000256" key="7">
    <source>
        <dbReference type="ARBA" id="ARBA00022840"/>
    </source>
</evidence>
<feature type="active site" evidence="9 11">
    <location>
        <position position="707"/>
    </location>
</feature>
<dbReference type="Pfam" id="PF02190">
    <property type="entry name" value="LON_substr_bdg"/>
    <property type="match status" value="1"/>
</dbReference>
<comment type="similarity">
    <text evidence="9 10 11 12">Belongs to the peptidase S16 family.</text>
</comment>
<feature type="domain" description="Lon proteolytic" evidence="13">
    <location>
        <begin position="620"/>
        <end position="801"/>
    </location>
</feature>
<comment type="subunit">
    <text evidence="9 10">Homohexamer. Organized in a ring with a central cavity.</text>
</comment>
<dbReference type="EC" id="3.4.21.53" evidence="9 10"/>
<dbReference type="PIRSF" id="PIRSF001174">
    <property type="entry name" value="Lon_proteas"/>
    <property type="match status" value="1"/>
</dbReference>
<keyword evidence="8 9" id="KW-0346">Stress response</keyword>
<dbReference type="Gene3D" id="1.10.8.60">
    <property type="match status" value="1"/>
</dbReference>
<comment type="caution">
    <text evidence="15">The sequence shown here is derived from an EMBL/GenBank/DDBJ whole genome shotgun (WGS) entry which is preliminary data.</text>
</comment>
<dbReference type="PROSITE" id="PS51787">
    <property type="entry name" value="LON_N"/>
    <property type="match status" value="1"/>
</dbReference>
<dbReference type="GO" id="GO:0006508">
    <property type="term" value="P:proteolysis"/>
    <property type="evidence" value="ECO:0007669"/>
    <property type="project" value="UniProtKB-KW"/>
</dbReference>
<evidence type="ECO:0000256" key="2">
    <source>
        <dbReference type="ARBA" id="ARBA00022490"/>
    </source>
</evidence>
<dbReference type="NCBIfam" id="TIGR00763">
    <property type="entry name" value="lon"/>
    <property type="match status" value="1"/>
</dbReference>
<dbReference type="SUPFAM" id="SSF54211">
    <property type="entry name" value="Ribosomal protein S5 domain 2-like"/>
    <property type="match status" value="1"/>
</dbReference>
<dbReference type="Gene3D" id="2.30.130.40">
    <property type="entry name" value="LON domain-like"/>
    <property type="match status" value="1"/>
</dbReference>
<comment type="subcellular location">
    <subcellularLocation>
        <location evidence="1 9 10">Cytoplasm</location>
    </subcellularLocation>
</comment>
<dbReference type="InterPro" id="IPR020568">
    <property type="entry name" value="Ribosomal_Su5_D2-typ_SF"/>
</dbReference>
<comment type="induction">
    <text evidence="9">By heat shock.</text>
</comment>
<dbReference type="Gene3D" id="1.20.58.1480">
    <property type="match status" value="1"/>
</dbReference>
<protein>
    <recommendedName>
        <fullName evidence="9 10">Lon protease</fullName>
        <ecNumber evidence="9 10">3.4.21.53</ecNumber>
    </recommendedName>
    <alternativeName>
        <fullName evidence="9">ATP-dependent protease La</fullName>
    </alternativeName>
</protein>
<organism evidence="15 16">
    <name type="scientific">Kaistella antarctica</name>
    <dbReference type="NCBI Taxonomy" id="266748"/>
    <lineage>
        <taxon>Bacteria</taxon>
        <taxon>Pseudomonadati</taxon>
        <taxon>Bacteroidota</taxon>
        <taxon>Flavobacteriia</taxon>
        <taxon>Flavobacteriales</taxon>
        <taxon>Weeksellaceae</taxon>
        <taxon>Chryseobacterium group</taxon>
        <taxon>Kaistella</taxon>
    </lineage>
</organism>
<accession>A0ABR4TWZ6</accession>
<dbReference type="PRINTS" id="PR00830">
    <property type="entry name" value="ENDOLAPTASE"/>
</dbReference>
<dbReference type="PROSITE" id="PS01046">
    <property type="entry name" value="LON_SER"/>
    <property type="match status" value="1"/>
</dbReference>
<evidence type="ECO:0000256" key="8">
    <source>
        <dbReference type="ARBA" id="ARBA00023016"/>
    </source>
</evidence>
<gene>
    <name evidence="9" type="primary">lon</name>
    <name evidence="15" type="ORF">HY04_06705</name>
</gene>
<comment type="function">
    <text evidence="9">ATP-dependent serine protease that mediates the selective degradation of mutant and abnormal proteins as well as certain short-lived regulatory proteins. Required for cellular homeostasis and for survival from DNA damage and developmental changes induced by stress. Degrades polypeptides processively to yield small peptide fragments that are 5 to 10 amino acids long. Binds to DNA in a double-stranded, site-specific manner.</text>
</comment>
<evidence type="ECO:0000313" key="15">
    <source>
        <dbReference type="EMBL" id="KEY18205.1"/>
    </source>
</evidence>
<dbReference type="GO" id="GO:0008233">
    <property type="term" value="F:peptidase activity"/>
    <property type="evidence" value="ECO:0007669"/>
    <property type="project" value="UniProtKB-KW"/>
</dbReference>
<evidence type="ECO:0000259" key="13">
    <source>
        <dbReference type="PROSITE" id="PS51786"/>
    </source>
</evidence>
<dbReference type="SUPFAM" id="SSF52540">
    <property type="entry name" value="P-loop containing nucleoside triphosphate hydrolases"/>
    <property type="match status" value="1"/>
</dbReference>
<dbReference type="Pfam" id="PF05362">
    <property type="entry name" value="Lon_C"/>
    <property type="match status" value="1"/>
</dbReference>
<keyword evidence="7 9" id="KW-0067">ATP-binding</keyword>
<evidence type="ECO:0000256" key="11">
    <source>
        <dbReference type="PROSITE-ProRule" id="PRU01122"/>
    </source>
</evidence>
<keyword evidence="16" id="KW-1185">Reference proteome</keyword>
<dbReference type="InterPro" id="IPR046336">
    <property type="entry name" value="Lon_prtase_N_sf"/>
</dbReference>
<evidence type="ECO:0000259" key="14">
    <source>
        <dbReference type="PROSITE" id="PS51787"/>
    </source>
</evidence>
<dbReference type="InterPro" id="IPR014721">
    <property type="entry name" value="Ribsml_uS5_D2-typ_fold_subgr"/>
</dbReference>
<keyword evidence="5 9" id="KW-0378">Hydrolase</keyword>
<dbReference type="InterPro" id="IPR008268">
    <property type="entry name" value="Peptidase_S16_AS"/>
</dbReference>
<dbReference type="SMART" id="SM00382">
    <property type="entry name" value="AAA"/>
    <property type="match status" value="1"/>
</dbReference>
<feature type="domain" description="Lon N-terminal" evidence="14">
    <location>
        <begin position="41"/>
        <end position="235"/>
    </location>
</feature>
<evidence type="ECO:0000256" key="12">
    <source>
        <dbReference type="RuleBase" id="RU000591"/>
    </source>
</evidence>
<dbReference type="Pfam" id="PF00004">
    <property type="entry name" value="AAA"/>
    <property type="match status" value="1"/>
</dbReference>
<dbReference type="EMBL" id="JPEP01000002">
    <property type="protein sequence ID" value="KEY18205.1"/>
    <property type="molecule type" value="Genomic_DNA"/>
</dbReference>
<evidence type="ECO:0000256" key="5">
    <source>
        <dbReference type="ARBA" id="ARBA00022801"/>
    </source>
</evidence>
<evidence type="ECO:0000256" key="9">
    <source>
        <dbReference type="HAMAP-Rule" id="MF_01973"/>
    </source>
</evidence>
<keyword evidence="4 9" id="KW-0547">Nucleotide-binding</keyword>
<comment type="catalytic activity">
    <reaction evidence="9 10 11">
        <text>Hydrolysis of proteins in presence of ATP.</text>
        <dbReference type="EC" id="3.4.21.53"/>
    </reaction>
</comment>
<evidence type="ECO:0000256" key="1">
    <source>
        <dbReference type="ARBA" id="ARBA00004496"/>
    </source>
</evidence>
<dbReference type="InterPro" id="IPR054594">
    <property type="entry name" value="Lon_lid"/>
</dbReference>
<dbReference type="InterPro" id="IPR003959">
    <property type="entry name" value="ATPase_AAA_core"/>
</dbReference>
<feature type="binding site" evidence="9">
    <location>
        <begin position="385"/>
        <end position="392"/>
    </location>
    <ligand>
        <name>ATP</name>
        <dbReference type="ChEBI" id="CHEBI:30616"/>
    </ligand>
</feature>
<dbReference type="InterPro" id="IPR003111">
    <property type="entry name" value="Lon_prtase_N"/>
</dbReference>
<dbReference type="InterPro" id="IPR015947">
    <property type="entry name" value="PUA-like_sf"/>
</dbReference>
<evidence type="ECO:0000256" key="4">
    <source>
        <dbReference type="ARBA" id="ARBA00022741"/>
    </source>
</evidence>
<dbReference type="SMART" id="SM00464">
    <property type="entry name" value="LON"/>
    <property type="match status" value="1"/>
</dbReference>
<evidence type="ECO:0000256" key="10">
    <source>
        <dbReference type="PIRNR" id="PIRNR001174"/>
    </source>
</evidence>
<dbReference type="HAMAP" id="MF_01973">
    <property type="entry name" value="lon_bact"/>
    <property type="match status" value="1"/>
</dbReference>
<keyword evidence="2 9" id="KW-0963">Cytoplasm</keyword>
<name>A0ABR4TWZ6_9FLAO</name>
<dbReference type="PROSITE" id="PS51786">
    <property type="entry name" value="LON_PROTEOLYTIC"/>
    <property type="match status" value="1"/>
</dbReference>
<feature type="active site" evidence="9 11">
    <location>
        <position position="750"/>
    </location>
</feature>
<dbReference type="RefSeq" id="WP_034718417.1">
    <property type="nucleotide sequence ID" value="NZ_FOIX01000001.1"/>
</dbReference>
<evidence type="ECO:0000256" key="6">
    <source>
        <dbReference type="ARBA" id="ARBA00022825"/>
    </source>
</evidence>
<dbReference type="SUPFAM" id="SSF88697">
    <property type="entry name" value="PUA domain-like"/>
    <property type="match status" value="1"/>
</dbReference>
<dbReference type="Gene3D" id="1.20.5.5270">
    <property type="match status" value="1"/>
</dbReference>
<dbReference type="InterPro" id="IPR004815">
    <property type="entry name" value="Lon_bac/euk-typ"/>
</dbReference>
<dbReference type="CDD" id="cd19500">
    <property type="entry name" value="RecA-like_Lon"/>
    <property type="match status" value="1"/>
</dbReference>
<evidence type="ECO:0000256" key="3">
    <source>
        <dbReference type="ARBA" id="ARBA00022670"/>
    </source>
</evidence>
<dbReference type="InterPro" id="IPR003593">
    <property type="entry name" value="AAA+_ATPase"/>
</dbReference>
<dbReference type="InterPro" id="IPR008269">
    <property type="entry name" value="Lon_proteolytic"/>
</dbReference>
<evidence type="ECO:0000313" key="16">
    <source>
        <dbReference type="Proteomes" id="UP000028349"/>
    </source>
</evidence>
<dbReference type="InterPro" id="IPR027065">
    <property type="entry name" value="Lon_Prtase"/>
</dbReference>
<dbReference type="InterPro" id="IPR027417">
    <property type="entry name" value="P-loop_NTPase"/>
</dbReference>
<sequence length="801" mass="90046">MTEFEDINFDEILDDGFSLLTEEINISDMLINDENNEQTIFPILPVRNMVMFPKVIIPITAGRTMSIKLLEEAQRNNEYIGILTQNNSSIENPTTEDLFQVGTLAKIIKIIKLPEGNVTAITRGFQRFKIKQFTGKKPYFKAEITKLKDTSTKKKEEYEALLENIKALALKIIEIDPNIPTAANFAIKNITDNEDLLNFICSNANFLPNVKQTLLEEKSLLIRAEKCYVEMHDDYRKLQLRSQIHNKTSKDLDKQQREYFLNQQIRTIQDELGGGPESDVEEFLEKAKKIKWNAEVDEHFKKEINRLQRQNPNSPDYNVQRNYLDFFTELPWEKYSKDVFDIVKADKVLDKAHYGLEDIKKRILEHMAVLKLKNNMKSPILCLVGPPGVGKTSLGKSVADALGRKYVRLSLGGLHDESEIRGHRKTYIGAMAGRILQSIKKAGTSNPVIVLDEIDKIATGIHGDPSSALLEVLDPEQNNSFYDNFLEMGYDLSKVMFIATANSLSTVQRPLLDRMEIIEIAGYTLEEKVEIAKRHLIKKQQEENGLDVKSFKLGNGELKHIIDAHTSESGVRGLEKQIASIGRWVALQTAMEKEYDPKITIEKVDEILGVPRPKNLSEITSVPGVVTGLAWTQVGGDILFIESILSEGKGVLTMTGNLGNVMKESATIALEYIKAKHQELGISSEEIKENNIHVHVPEGATPKDGPSAGIAMLTSIVSSFKNKKVKSHLAMTGEITLRGKVLPVGGIKEKLLAAARAGIKEIILCEANRKDVEEIKKDYLKSLKIHYVQRMSEVIDLAIEA</sequence>
<dbReference type="Gene3D" id="3.30.230.10">
    <property type="match status" value="1"/>
</dbReference>
<dbReference type="Proteomes" id="UP000028349">
    <property type="component" value="Unassembled WGS sequence"/>
</dbReference>
<proteinExistence type="evidence at transcript level"/>
<dbReference type="InterPro" id="IPR027543">
    <property type="entry name" value="Lon_bac"/>
</dbReference>
<keyword evidence="6 9" id="KW-0720">Serine protease</keyword>